<organism evidence="7 8">
    <name type="scientific">Camelus dromedarius</name>
    <name type="common">Dromedary</name>
    <name type="synonym">Arabian camel</name>
    <dbReference type="NCBI Taxonomy" id="9838"/>
    <lineage>
        <taxon>Eukaryota</taxon>
        <taxon>Metazoa</taxon>
        <taxon>Chordata</taxon>
        <taxon>Craniata</taxon>
        <taxon>Vertebrata</taxon>
        <taxon>Euteleostomi</taxon>
        <taxon>Mammalia</taxon>
        <taxon>Eutheria</taxon>
        <taxon>Laurasiatheria</taxon>
        <taxon>Artiodactyla</taxon>
        <taxon>Tylopoda</taxon>
        <taxon>Camelidae</taxon>
        <taxon>Camelus</taxon>
    </lineage>
</organism>
<evidence type="ECO:0000313" key="7">
    <source>
        <dbReference type="EMBL" id="KAB1269951.1"/>
    </source>
</evidence>
<feature type="domain" description="Integrin alpha third immunoglobulin-like" evidence="6">
    <location>
        <begin position="2"/>
        <end position="68"/>
    </location>
</feature>
<evidence type="ECO:0000256" key="5">
    <source>
        <dbReference type="SAM" id="Phobius"/>
    </source>
</evidence>
<comment type="subcellular location">
    <subcellularLocation>
        <location evidence="1">Membrane</location>
        <topology evidence="1">Single-pass type I membrane protein</topology>
    </subcellularLocation>
</comment>
<gene>
    <name evidence="7" type="ORF">Cadr_000016622</name>
</gene>
<evidence type="ECO:0000313" key="8">
    <source>
        <dbReference type="Proteomes" id="UP000299084"/>
    </source>
</evidence>
<evidence type="ECO:0000256" key="2">
    <source>
        <dbReference type="ARBA" id="ARBA00023037"/>
    </source>
</evidence>
<dbReference type="SUPFAM" id="SSF69179">
    <property type="entry name" value="Integrin domains"/>
    <property type="match status" value="1"/>
</dbReference>
<accession>A0A5N4DFN1</accession>
<dbReference type="InterPro" id="IPR032695">
    <property type="entry name" value="Integrin_dom_sf"/>
</dbReference>
<keyword evidence="8" id="KW-1185">Reference proteome</keyword>
<reference evidence="7 8" key="1">
    <citation type="journal article" date="2019" name="Mol. Ecol. Resour.">
        <title>Improving Illumina assemblies with Hi-C and long reads: an example with the North African dromedary.</title>
        <authorList>
            <person name="Elbers J.P."/>
            <person name="Rogers M.F."/>
            <person name="Perelman P.L."/>
            <person name="Proskuryakova A.A."/>
            <person name="Serdyukova N.A."/>
            <person name="Johnson W.E."/>
            <person name="Horin P."/>
            <person name="Corander J."/>
            <person name="Murphy D."/>
            <person name="Burger P.A."/>
        </authorList>
    </citation>
    <scope>NUCLEOTIDE SEQUENCE [LARGE SCALE GENOMIC DNA]</scope>
    <source>
        <strain evidence="7">Drom800</strain>
        <tissue evidence="7">Blood</tissue>
    </source>
</reference>
<dbReference type="AlphaFoldDB" id="A0A5N4DFN1"/>
<evidence type="ECO:0000256" key="3">
    <source>
        <dbReference type="ARBA" id="ARBA00023136"/>
    </source>
</evidence>
<dbReference type="EMBL" id="JWIN03000012">
    <property type="protein sequence ID" value="KAB1269951.1"/>
    <property type="molecule type" value="Genomic_DNA"/>
</dbReference>
<dbReference type="PANTHER" id="PTHR23220">
    <property type="entry name" value="INTEGRIN ALPHA"/>
    <property type="match status" value="1"/>
</dbReference>
<evidence type="ECO:0000256" key="1">
    <source>
        <dbReference type="ARBA" id="ARBA00004479"/>
    </source>
</evidence>
<dbReference type="Gene3D" id="1.20.5.930">
    <property type="entry name" value="Bicelle-embedded integrin alpha(iib) transmembrane segment"/>
    <property type="match status" value="1"/>
</dbReference>
<dbReference type="GO" id="GO:0008305">
    <property type="term" value="C:integrin complex"/>
    <property type="evidence" value="ECO:0007669"/>
    <property type="project" value="TreeGrafter"/>
</dbReference>
<dbReference type="GO" id="GO:0007160">
    <property type="term" value="P:cell-matrix adhesion"/>
    <property type="evidence" value="ECO:0007669"/>
    <property type="project" value="TreeGrafter"/>
</dbReference>
<keyword evidence="5" id="KW-0812">Transmembrane</keyword>
<protein>
    <submittedName>
        <fullName evidence="7">Integrin alpha-7</fullName>
    </submittedName>
</protein>
<evidence type="ECO:0000256" key="4">
    <source>
        <dbReference type="ARBA" id="ARBA00023180"/>
    </source>
</evidence>
<comment type="caution">
    <text evidence="7">The sequence shown here is derived from an EMBL/GenBank/DDBJ whole genome shotgun (WGS) entry which is preliminary data.</text>
</comment>
<keyword evidence="5" id="KW-1133">Transmembrane helix</keyword>
<dbReference type="GO" id="GO:0005178">
    <property type="term" value="F:integrin binding"/>
    <property type="evidence" value="ECO:0007669"/>
    <property type="project" value="TreeGrafter"/>
</dbReference>
<dbReference type="GO" id="GO:0033627">
    <property type="term" value="P:cell adhesion mediated by integrin"/>
    <property type="evidence" value="ECO:0007669"/>
    <property type="project" value="TreeGrafter"/>
</dbReference>
<feature type="transmembrane region" description="Helical" evidence="5">
    <location>
        <begin position="79"/>
        <end position="103"/>
    </location>
</feature>
<keyword evidence="3 5" id="KW-0472">Membrane</keyword>
<name>A0A5N4DFN1_CAMDR</name>
<keyword evidence="2 7" id="KW-0401">Integrin</keyword>
<dbReference type="PANTHER" id="PTHR23220:SF90">
    <property type="entry name" value="INTEGRIN ALPHA-7"/>
    <property type="match status" value="1"/>
</dbReference>
<dbReference type="Proteomes" id="UP000299084">
    <property type="component" value="Unassembled WGS sequence"/>
</dbReference>
<dbReference type="Gene3D" id="2.60.40.1530">
    <property type="entry name" value="ntegrin, alpha v. Chain A, domain 4"/>
    <property type="match status" value="1"/>
</dbReference>
<dbReference type="GO" id="GO:0009897">
    <property type="term" value="C:external side of plasma membrane"/>
    <property type="evidence" value="ECO:0007669"/>
    <property type="project" value="TreeGrafter"/>
</dbReference>
<evidence type="ECO:0000259" key="6">
    <source>
        <dbReference type="Pfam" id="PF20806"/>
    </source>
</evidence>
<proteinExistence type="predicted"/>
<dbReference type="GO" id="GO:0050900">
    <property type="term" value="P:leukocyte migration"/>
    <property type="evidence" value="ECO:0007669"/>
    <property type="project" value="TreeGrafter"/>
</dbReference>
<dbReference type="Pfam" id="PF20806">
    <property type="entry name" value="Integrin_A_Ig_3"/>
    <property type="match status" value="1"/>
</dbReference>
<dbReference type="InterPro" id="IPR048286">
    <property type="entry name" value="Integrin_alpha_Ig-like_3"/>
</dbReference>
<sequence>MVFSCPLYSFDRAAVLHVWGRLWNSTFLEEYSAVKSLEVIVRANITVKSSIKNLLLRDASTVIPVMVYLDPVAVVAEGVPWWVILLAVLAGLLVLALLVLLMWKVRLGEGEAGGGWAPCQAGGLSRCGSLTHTPISSADLH</sequence>
<dbReference type="GO" id="GO:0007229">
    <property type="term" value="P:integrin-mediated signaling pathway"/>
    <property type="evidence" value="ECO:0007669"/>
    <property type="project" value="UniProtKB-KW"/>
</dbReference>
<keyword evidence="4" id="KW-0325">Glycoprotein</keyword>
<dbReference type="GO" id="GO:0098609">
    <property type="term" value="P:cell-cell adhesion"/>
    <property type="evidence" value="ECO:0007669"/>
    <property type="project" value="TreeGrafter"/>
</dbReference>